<dbReference type="EMBL" id="NMUH01002339">
    <property type="protein sequence ID" value="MQL99373.1"/>
    <property type="molecule type" value="Genomic_DNA"/>
</dbReference>
<keyword evidence="3" id="KW-1185">Reference proteome</keyword>
<gene>
    <name evidence="2" type="ORF">Taro_032097</name>
</gene>
<comment type="caution">
    <text evidence="2">The sequence shown here is derived from an EMBL/GenBank/DDBJ whole genome shotgun (WGS) entry which is preliminary data.</text>
</comment>
<dbReference type="PANTHER" id="PTHR22959">
    <property type="entry name" value="PYM PROTEIN"/>
    <property type="match status" value="1"/>
</dbReference>
<feature type="compositionally biased region" description="Polar residues" evidence="1">
    <location>
        <begin position="50"/>
        <end position="60"/>
    </location>
</feature>
<proteinExistence type="predicted"/>
<dbReference type="GO" id="GO:0005737">
    <property type="term" value="C:cytoplasm"/>
    <property type="evidence" value="ECO:0007669"/>
    <property type="project" value="TreeGrafter"/>
</dbReference>
<feature type="region of interest" description="Disordered" evidence="1">
    <location>
        <begin position="27"/>
        <end position="60"/>
    </location>
</feature>
<dbReference type="PANTHER" id="PTHR22959:SF0">
    <property type="entry name" value="PARTNER OF Y14 AND MAGO"/>
    <property type="match status" value="1"/>
</dbReference>
<dbReference type="Proteomes" id="UP000652761">
    <property type="component" value="Unassembled WGS sequence"/>
</dbReference>
<evidence type="ECO:0000256" key="1">
    <source>
        <dbReference type="SAM" id="MobiDB-lite"/>
    </source>
</evidence>
<accession>A0A843W545</accession>
<organism evidence="2 3">
    <name type="scientific">Colocasia esculenta</name>
    <name type="common">Wild taro</name>
    <name type="synonym">Arum esculentum</name>
    <dbReference type="NCBI Taxonomy" id="4460"/>
    <lineage>
        <taxon>Eukaryota</taxon>
        <taxon>Viridiplantae</taxon>
        <taxon>Streptophyta</taxon>
        <taxon>Embryophyta</taxon>
        <taxon>Tracheophyta</taxon>
        <taxon>Spermatophyta</taxon>
        <taxon>Magnoliopsida</taxon>
        <taxon>Liliopsida</taxon>
        <taxon>Araceae</taxon>
        <taxon>Aroideae</taxon>
        <taxon>Colocasieae</taxon>
        <taxon>Colocasia</taxon>
    </lineage>
</organism>
<dbReference type="OrthoDB" id="21625at2759"/>
<reference evidence="2" key="1">
    <citation type="submission" date="2017-07" db="EMBL/GenBank/DDBJ databases">
        <title>Taro Niue Genome Assembly and Annotation.</title>
        <authorList>
            <person name="Atibalentja N."/>
            <person name="Keating K."/>
            <person name="Fields C.J."/>
        </authorList>
    </citation>
    <scope>NUCLEOTIDE SEQUENCE</scope>
    <source>
        <strain evidence="2">Niue_2</strain>
        <tissue evidence="2">Leaf</tissue>
    </source>
</reference>
<dbReference type="GO" id="GO:0003723">
    <property type="term" value="F:RNA binding"/>
    <property type="evidence" value="ECO:0007669"/>
    <property type="project" value="TreeGrafter"/>
</dbReference>
<sequence length="150" mass="16536">MRIRRVTYAVRSRWIDLSGQAALASAEDKGKSLDSNEAGQLDTGRLPATEQVNSTESMDSLTNQITVLSVSEELWADVPPSDMQGTLSPAGPGPDLDKKIRALKKKIRLATQQKGDQQDVKPEQLEKLVKVEGWREELKLLEEKRAAVGP</sequence>
<evidence type="ECO:0000313" key="2">
    <source>
        <dbReference type="EMBL" id="MQL99373.1"/>
    </source>
</evidence>
<evidence type="ECO:0000313" key="3">
    <source>
        <dbReference type="Proteomes" id="UP000652761"/>
    </source>
</evidence>
<protein>
    <submittedName>
        <fullName evidence="2">Uncharacterized protein</fullName>
    </submittedName>
</protein>
<dbReference type="AlphaFoldDB" id="A0A843W545"/>
<dbReference type="GO" id="GO:1903259">
    <property type="term" value="P:exon-exon junction complex disassembly"/>
    <property type="evidence" value="ECO:0007669"/>
    <property type="project" value="InterPro"/>
</dbReference>
<dbReference type="InterPro" id="IPR039333">
    <property type="entry name" value="PYM1"/>
</dbReference>
<dbReference type="GO" id="GO:0035145">
    <property type="term" value="C:exon-exon junction complex"/>
    <property type="evidence" value="ECO:0007669"/>
    <property type="project" value="TreeGrafter"/>
</dbReference>
<name>A0A843W545_COLES</name>